<name>A0A6J5LM67_9CAUD</name>
<proteinExistence type="predicted"/>
<organism evidence="1">
    <name type="scientific">uncultured Caudovirales phage</name>
    <dbReference type="NCBI Taxonomy" id="2100421"/>
    <lineage>
        <taxon>Viruses</taxon>
        <taxon>Duplodnaviria</taxon>
        <taxon>Heunggongvirae</taxon>
        <taxon>Uroviricota</taxon>
        <taxon>Caudoviricetes</taxon>
        <taxon>Peduoviridae</taxon>
        <taxon>Maltschvirus</taxon>
        <taxon>Maltschvirus maltsch</taxon>
    </lineage>
</organism>
<dbReference type="Gene3D" id="3.40.50.300">
    <property type="entry name" value="P-loop containing nucleotide triphosphate hydrolases"/>
    <property type="match status" value="1"/>
</dbReference>
<feature type="non-terminal residue" evidence="1">
    <location>
        <position position="90"/>
    </location>
</feature>
<reference evidence="1" key="1">
    <citation type="submission" date="2020-04" db="EMBL/GenBank/DDBJ databases">
        <authorList>
            <person name="Chiriac C."/>
            <person name="Salcher M."/>
            <person name="Ghai R."/>
            <person name="Kavagutti S V."/>
        </authorList>
    </citation>
    <scope>NUCLEOTIDE SEQUENCE</scope>
</reference>
<dbReference type="InterPro" id="IPR027417">
    <property type="entry name" value="P-loop_NTPase"/>
</dbReference>
<dbReference type="EMBL" id="LR796303">
    <property type="protein sequence ID" value="CAB4135528.1"/>
    <property type="molecule type" value="Genomic_DNA"/>
</dbReference>
<sequence>MPWQSAIADIALEMELDQNTGLLVPAYREVNILVPRQCGKTTLMLSMELHRALLWGKPQTIGYTAQTGWDARRKLIDDQVPAIEMSPLNA</sequence>
<accession>A0A6J5LM67</accession>
<evidence type="ECO:0000313" key="1">
    <source>
        <dbReference type="EMBL" id="CAB4135528.1"/>
    </source>
</evidence>
<protein>
    <submittedName>
        <fullName evidence="1">Uncharacterized protein</fullName>
    </submittedName>
</protein>
<gene>
    <name evidence="1" type="ORF">UFOVP287_36</name>
</gene>